<feature type="compositionally biased region" description="Polar residues" evidence="1">
    <location>
        <begin position="18"/>
        <end position="31"/>
    </location>
</feature>
<evidence type="ECO:0000313" key="2">
    <source>
        <dbReference type="EMBL" id="CAD9961605.1"/>
    </source>
</evidence>
<reference evidence="2" key="1">
    <citation type="submission" date="2021-01" db="EMBL/GenBank/DDBJ databases">
        <authorList>
            <person name="Corre E."/>
            <person name="Pelletier E."/>
            <person name="Niang G."/>
            <person name="Scheremetjew M."/>
            <person name="Finn R."/>
            <person name="Kale V."/>
            <person name="Holt S."/>
            <person name="Cochrane G."/>
            <person name="Meng A."/>
            <person name="Brown T."/>
            <person name="Cohen L."/>
        </authorList>
    </citation>
    <scope>NUCLEOTIDE SEQUENCE</scope>
    <source>
        <strain evidence="2">CCMP125</strain>
    </source>
</reference>
<gene>
    <name evidence="2" type="ORF">APAL1065_LOCUS10153</name>
</gene>
<protein>
    <submittedName>
        <fullName evidence="2">Uncharacterized protein</fullName>
    </submittedName>
</protein>
<organism evidence="2">
    <name type="scientific">Entomoneis paludosa</name>
    <dbReference type="NCBI Taxonomy" id="265537"/>
    <lineage>
        <taxon>Eukaryota</taxon>
        <taxon>Sar</taxon>
        <taxon>Stramenopiles</taxon>
        <taxon>Ochrophyta</taxon>
        <taxon>Bacillariophyta</taxon>
        <taxon>Bacillariophyceae</taxon>
        <taxon>Bacillariophycidae</taxon>
        <taxon>Entomoneidaceae</taxon>
        <taxon>Entomoneis</taxon>
    </lineage>
</organism>
<feature type="region of interest" description="Disordered" evidence="1">
    <location>
        <begin position="128"/>
        <end position="155"/>
    </location>
</feature>
<feature type="region of interest" description="Disordered" evidence="1">
    <location>
        <begin position="1"/>
        <end position="31"/>
    </location>
</feature>
<accession>A0A7S2Y9J4</accession>
<dbReference type="EMBL" id="HBHT01015233">
    <property type="protein sequence ID" value="CAD9961605.1"/>
    <property type="molecule type" value="Transcribed_RNA"/>
</dbReference>
<feature type="compositionally biased region" description="Basic and acidic residues" evidence="1">
    <location>
        <begin position="1"/>
        <end position="17"/>
    </location>
</feature>
<sequence>MGAAENREQARDDDHQIQLEQSQNDELSTVSSSINSNAPGFLFDPTTSSSSALPSILKWNDWKISLQDMTQLNCFQIQLQATRNETRKTESPLSSTSFICEPIPQQSTCGNTTPKSVVTRMGLFYEYPPTDDTKPNPTKAKESMESHTTDHCLSSSGSENQRVLLVSFDLPALFETKSPESSFLSPIMIASDTPNETNGMTFTSWSFRLMYAQRKQSHDSDSARPLIARKWSKVEDYLDPITCAFCIGNHSGENKEANQQDPSAAPPPFLSRIFSVNHTSDTSDNMDISGKDSSSLFWYRLPSGNWQDMSEYLSCSGDEDLMWSWPQHVQNNGTAAQQGIGWNDGYLVCSSSMLNSNATFSLLSIVDGEEEEAQALVQETESSQIPYDRTKENTISSDDNATSTTVALASTWRPSIVSMATGSPHRMCHRLVCSRCCATVGWCSKANPTTSSSSTSPMVASSTETVYLIRHALYSAPLTPTKPLTFWIHELIHLAETQGVFTLVISSHNTKRHGGSPALWIRVWQWDSFEAKGSATTGGDGQTHLALDWIRVAKVVYQVGASLHDFISSSTSSESALPFSWTGDWCCPPDGTQANRFNTGNSVTTGGGTARIVTAVVDELEYDSVQYTLQNHYNILEGKGKSTDRNVSSLATEVIIKTTFWAQTGNKLRKDDTLVSNREAGVAHIPLE</sequence>
<proteinExistence type="predicted"/>
<dbReference type="AlphaFoldDB" id="A0A7S2Y9J4"/>
<feature type="compositionally biased region" description="Basic and acidic residues" evidence="1">
    <location>
        <begin position="131"/>
        <end position="150"/>
    </location>
</feature>
<evidence type="ECO:0000256" key="1">
    <source>
        <dbReference type="SAM" id="MobiDB-lite"/>
    </source>
</evidence>
<name>A0A7S2Y9J4_9STRA</name>